<dbReference type="AlphaFoldDB" id="W4KG81"/>
<proteinExistence type="predicted"/>
<dbReference type="HOGENOM" id="CLU_3143251_0_0_1"/>
<evidence type="ECO:0000313" key="2">
    <source>
        <dbReference type="Proteomes" id="UP000030671"/>
    </source>
</evidence>
<dbReference type="RefSeq" id="XP_009544490.1">
    <property type="nucleotide sequence ID" value="XM_009546195.1"/>
</dbReference>
<protein>
    <submittedName>
        <fullName evidence="1">Uncharacterized protein</fullName>
    </submittedName>
</protein>
<name>W4KG81_HETIT</name>
<evidence type="ECO:0000313" key="1">
    <source>
        <dbReference type="EMBL" id="ETW84863.1"/>
    </source>
</evidence>
<reference evidence="1 2" key="1">
    <citation type="journal article" date="2012" name="New Phytol.">
        <title>Insight into trade-off between wood decay and parasitism from the genome of a fungal forest pathogen.</title>
        <authorList>
            <person name="Olson A."/>
            <person name="Aerts A."/>
            <person name="Asiegbu F."/>
            <person name="Belbahri L."/>
            <person name="Bouzid O."/>
            <person name="Broberg A."/>
            <person name="Canback B."/>
            <person name="Coutinho P.M."/>
            <person name="Cullen D."/>
            <person name="Dalman K."/>
            <person name="Deflorio G."/>
            <person name="van Diepen L.T."/>
            <person name="Dunand C."/>
            <person name="Duplessis S."/>
            <person name="Durling M."/>
            <person name="Gonthier P."/>
            <person name="Grimwood J."/>
            <person name="Fossdal C.G."/>
            <person name="Hansson D."/>
            <person name="Henrissat B."/>
            <person name="Hietala A."/>
            <person name="Himmelstrand K."/>
            <person name="Hoffmeister D."/>
            <person name="Hogberg N."/>
            <person name="James T.Y."/>
            <person name="Karlsson M."/>
            <person name="Kohler A."/>
            <person name="Kues U."/>
            <person name="Lee Y.H."/>
            <person name="Lin Y.C."/>
            <person name="Lind M."/>
            <person name="Lindquist E."/>
            <person name="Lombard V."/>
            <person name="Lucas S."/>
            <person name="Lunden K."/>
            <person name="Morin E."/>
            <person name="Murat C."/>
            <person name="Park J."/>
            <person name="Raffaello T."/>
            <person name="Rouze P."/>
            <person name="Salamov A."/>
            <person name="Schmutz J."/>
            <person name="Solheim H."/>
            <person name="Stahlberg J."/>
            <person name="Velez H."/>
            <person name="de Vries R.P."/>
            <person name="Wiebenga A."/>
            <person name="Woodward S."/>
            <person name="Yakovlev I."/>
            <person name="Garbelotto M."/>
            <person name="Martin F."/>
            <person name="Grigoriev I.V."/>
            <person name="Stenlid J."/>
        </authorList>
    </citation>
    <scope>NUCLEOTIDE SEQUENCE [LARGE SCALE GENOMIC DNA]</scope>
    <source>
        <strain evidence="1 2">TC 32-1</strain>
    </source>
</reference>
<dbReference type="InParanoid" id="W4KG81"/>
<gene>
    <name evidence="1" type="ORF">HETIRDRAFT_165889</name>
</gene>
<organism evidence="1 2">
    <name type="scientific">Heterobasidion irregulare (strain TC 32-1)</name>
    <dbReference type="NCBI Taxonomy" id="747525"/>
    <lineage>
        <taxon>Eukaryota</taxon>
        <taxon>Fungi</taxon>
        <taxon>Dikarya</taxon>
        <taxon>Basidiomycota</taxon>
        <taxon>Agaricomycotina</taxon>
        <taxon>Agaricomycetes</taxon>
        <taxon>Russulales</taxon>
        <taxon>Bondarzewiaceae</taxon>
        <taxon>Heterobasidion</taxon>
        <taxon>Heterobasidion annosum species complex</taxon>
    </lineage>
</organism>
<dbReference type="GeneID" id="20668019"/>
<accession>W4KG81</accession>
<dbReference type="EMBL" id="KI925456">
    <property type="protein sequence ID" value="ETW84863.1"/>
    <property type="molecule type" value="Genomic_DNA"/>
</dbReference>
<dbReference type="KEGG" id="hir:HETIRDRAFT_165889"/>
<keyword evidence="2" id="KW-1185">Reference proteome</keyword>
<sequence>MHRLGHLQGIWIVWYVPSQTPRNFDWDTNKDICNDIVDLTIGIVEVCGP</sequence>
<dbReference type="Proteomes" id="UP000030671">
    <property type="component" value="Unassembled WGS sequence"/>
</dbReference>